<proteinExistence type="predicted"/>
<name>A0AAV6M715_9ROSI</name>
<dbReference type="PANTHER" id="PTHR33702">
    <property type="entry name" value="BNAA09G40010D PROTEIN"/>
    <property type="match status" value="1"/>
</dbReference>
<keyword evidence="2" id="KW-1185">Reference proteome</keyword>
<evidence type="ECO:0000313" key="2">
    <source>
        <dbReference type="Proteomes" id="UP000685013"/>
    </source>
</evidence>
<protein>
    <submittedName>
        <fullName evidence="1">Uncharacterized protein</fullName>
    </submittedName>
</protein>
<dbReference type="PANTHER" id="PTHR33702:SF5">
    <property type="entry name" value="OS01G0308600 PROTEIN"/>
    <property type="match status" value="1"/>
</dbReference>
<dbReference type="Proteomes" id="UP000685013">
    <property type="component" value="Chromosome 17"/>
</dbReference>
<dbReference type="EMBL" id="JAGKQH010000017">
    <property type="protein sequence ID" value="KAG6575795.1"/>
    <property type="molecule type" value="Genomic_DNA"/>
</dbReference>
<dbReference type="AlphaFoldDB" id="A0AAV6M715"/>
<feature type="non-terminal residue" evidence="1">
    <location>
        <position position="1"/>
    </location>
</feature>
<sequence length="193" mass="22200">MEGVSVSVYNGLRRYWRRKSYRKLAGSVGRGRPETVQLGAAGGRRRRRRLWRIKISPKLRLFRRLPSLKKLLLWLRDSYVKAMLAFANSRVIGSGGDGIWGVAGRSTLKEYDEKMITEIYNSLVVAQGRLPPPESVRLDKTLISREPQFEEHYHLAPSDRFASIFSASRDRNLEFGSNHLVPERRLHIVIPNS</sequence>
<evidence type="ECO:0000313" key="1">
    <source>
        <dbReference type="EMBL" id="KAG6575795.1"/>
    </source>
</evidence>
<reference evidence="1 2" key="1">
    <citation type="journal article" date="2021" name="Hortic Res">
        <title>The domestication of Cucurbita argyrosperma as revealed by the genome of its wild relative.</title>
        <authorList>
            <person name="Barrera-Redondo J."/>
            <person name="Sanchez-de la Vega G."/>
            <person name="Aguirre-Liguori J.A."/>
            <person name="Castellanos-Morales G."/>
            <person name="Gutierrez-Guerrero Y.T."/>
            <person name="Aguirre-Dugua X."/>
            <person name="Aguirre-Planter E."/>
            <person name="Tenaillon M.I."/>
            <person name="Lira-Saade R."/>
            <person name="Eguiarte L.E."/>
        </authorList>
    </citation>
    <scope>NUCLEOTIDE SEQUENCE [LARGE SCALE GENOMIC DNA]</scope>
    <source>
        <strain evidence="1">JBR-2021</strain>
    </source>
</reference>
<organism evidence="1 2">
    <name type="scientific">Cucurbita argyrosperma subsp. sororia</name>
    <dbReference type="NCBI Taxonomy" id="37648"/>
    <lineage>
        <taxon>Eukaryota</taxon>
        <taxon>Viridiplantae</taxon>
        <taxon>Streptophyta</taxon>
        <taxon>Embryophyta</taxon>
        <taxon>Tracheophyta</taxon>
        <taxon>Spermatophyta</taxon>
        <taxon>Magnoliopsida</taxon>
        <taxon>eudicotyledons</taxon>
        <taxon>Gunneridae</taxon>
        <taxon>Pentapetalae</taxon>
        <taxon>rosids</taxon>
        <taxon>fabids</taxon>
        <taxon>Cucurbitales</taxon>
        <taxon>Cucurbitaceae</taxon>
        <taxon>Cucurbiteae</taxon>
        <taxon>Cucurbita</taxon>
    </lineage>
</organism>
<comment type="caution">
    <text evidence="1">The sequence shown here is derived from an EMBL/GenBank/DDBJ whole genome shotgun (WGS) entry which is preliminary data.</text>
</comment>
<gene>
    <name evidence="1" type="ORF">SDJN03_26434</name>
</gene>
<accession>A0AAV6M715</accession>